<evidence type="ECO:0000313" key="2">
    <source>
        <dbReference type="EMBL" id="CAI3986719.1"/>
    </source>
</evidence>
<organism evidence="2">
    <name type="scientific">Cladocopium goreaui</name>
    <dbReference type="NCBI Taxonomy" id="2562237"/>
    <lineage>
        <taxon>Eukaryota</taxon>
        <taxon>Sar</taxon>
        <taxon>Alveolata</taxon>
        <taxon>Dinophyceae</taxon>
        <taxon>Suessiales</taxon>
        <taxon>Symbiodiniaceae</taxon>
        <taxon>Cladocopium</taxon>
    </lineage>
</organism>
<dbReference type="Proteomes" id="UP001152797">
    <property type="component" value="Unassembled WGS sequence"/>
</dbReference>
<sequence length="1097" mass="121309">MSYVDSQSVFKARCDEIKITAATYDELQRKGWSTFGSYAFSVTTNPGQLTDDDFDTKVAVPILGSSNAPEAALLRRLLFESYTLTATELKRKADNTESDAPKKLPIQEIAARFTAIEKKLQPLKIESVMNAMRRRGIAYELANLMSFEKRELIVNMLFAELQREPMDGFRKLSMAQLAAADREIHLKLSEKTRAGLPLGPAGELPLDVHVQAVLEMPAIMWLLMQKPKTNAAVDKTPAPSNPQPKPKNKPWSPPKSGKFDKKNRRLSKTPMPAQLRGGTPVDSDGKSICYGYNLGSCHDKQCKRGRHVCCRPGCQTRVETSEAEKPASVPTSAKAVPGIFPSVDIIQDEPVSNVEVEGLATPFTRQRMSADTSFGGEPPLACKGPAVEGAKAPPFLLELFCGTARVCAQFRTQGGRALGVDHHLKRAKLKAAAVQLDLTQQWVQDLIVKEITLGRISGIHLGPPCGTASKARNIPIKRKLVKKGAPNPQPLRSSAYPLGFPWLKGLNKVKVQAANCLYEFSANLVLLCEKHDVLFTVENPENSLMWETPFFKPLLQRFYFHVIDACEYGSEHKKSTAFLANFDAPRLKQRCSGDHSHAAWKVRQLESGDWAFDTAKAAEYPSKLAHELAASFLEELAKRGDIHLQDELVDHAVKISAESQPRRTKGPLLLSEFKSKVAIECVEDDNPPLSIPEDAKPPWQGIPVGAKRLDLQPVIDEKGGSGRLKAIYGVYFSPQEFVQRVQQLTHPFDVPLPLDESNMESIAFILERGPAGVAKHRADMLQHYIGRARALQQDEARLHETLNESIQPVMATKWCFFWAYSSRVAYDEVQGLGRAMLGSEACLQAIGAESCDAWASILAVANPADNNVYYFEAIALPFGSVSSVIGFNRAARALRMILTRLFKLVVTNFFDDFCQIELAPLSDGAWKTAELVLSLLGWRISMGDDKRKAFSKRFEILGAIVTFPPPECNHRSYEQGHTYGRTTQLACQLLHKFGGQGPSVTVTPELVHVVSEALSLLMEAKPRLVQSWSEAPPLLLFTDGAVEDSLQSVTHGAVLVELVQQSAIKKQSIRQSVPDYSMALKALENSWKLVELIERGS</sequence>
<evidence type="ECO:0000313" key="4">
    <source>
        <dbReference type="Proteomes" id="UP001152797"/>
    </source>
</evidence>
<keyword evidence="4" id="KW-1185">Reference proteome</keyword>
<comment type="caution">
    <text evidence="2">The sequence shown here is derived from an EMBL/GenBank/DDBJ whole genome shotgun (WGS) entry which is preliminary data.</text>
</comment>
<evidence type="ECO:0000313" key="3">
    <source>
        <dbReference type="EMBL" id="CAL1140094.1"/>
    </source>
</evidence>
<reference evidence="2" key="1">
    <citation type="submission" date="2022-10" db="EMBL/GenBank/DDBJ databases">
        <authorList>
            <person name="Chen Y."/>
            <person name="Dougan E. K."/>
            <person name="Chan C."/>
            <person name="Rhodes N."/>
            <person name="Thang M."/>
        </authorList>
    </citation>
    <scope>NUCLEOTIDE SEQUENCE</scope>
</reference>
<evidence type="ECO:0000256" key="1">
    <source>
        <dbReference type="SAM" id="MobiDB-lite"/>
    </source>
</evidence>
<feature type="region of interest" description="Disordered" evidence="1">
    <location>
        <begin position="231"/>
        <end position="280"/>
    </location>
</feature>
<gene>
    <name evidence="2" type="ORF">C1SCF055_LOCUS14051</name>
</gene>
<protein>
    <submittedName>
        <fullName evidence="2">Uncharacterized protein</fullName>
    </submittedName>
</protein>
<name>A0A9P1FRD4_9DINO</name>
<proteinExistence type="predicted"/>
<accession>A0A9P1FRD4</accession>
<dbReference type="EMBL" id="CAMXCT020001109">
    <property type="protein sequence ID" value="CAL1140094.1"/>
    <property type="molecule type" value="Genomic_DNA"/>
</dbReference>
<dbReference type="EMBL" id="CAMXCT030001109">
    <property type="protein sequence ID" value="CAL4774031.1"/>
    <property type="molecule type" value="Genomic_DNA"/>
</dbReference>
<dbReference type="AlphaFoldDB" id="A0A9P1FRD4"/>
<reference evidence="3" key="2">
    <citation type="submission" date="2024-04" db="EMBL/GenBank/DDBJ databases">
        <authorList>
            <person name="Chen Y."/>
            <person name="Shah S."/>
            <person name="Dougan E. K."/>
            <person name="Thang M."/>
            <person name="Chan C."/>
        </authorList>
    </citation>
    <scope>NUCLEOTIDE SEQUENCE [LARGE SCALE GENOMIC DNA]</scope>
</reference>
<dbReference type="EMBL" id="CAMXCT010001109">
    <property type="protein sequence ID" value="CAI3986719.1"/>
    <property type="molecule type" value="Genomic_DNA"/>
</dbReference>